<gene>
    <name evidence="1" type="ORF">WCV65_16110</name>
</gene>
<evidence type="ECO:0000313" key="2">
    <source>
        <dbReference type="Proteomes" id="UP001377337"/>
    </source>
</evidence>
<dbReference type="EMBL" id="CP147407">
    <property type="protein sequence ID" value="WXB96072.1"/>
    <property type="molecule type" value="Genomic_DNA"/>
</dbReference>
<dbReference type="Proteomes" id="UP001377337">
    <property type="component" value="Chromosome"/>
</dbReference>
<name>A0ABZ2NE88_9BACI</name>
<sequence>MNDHLMEIMVRDIVAGLPAKKREVYRYVVRAEQELAKQSETKEQFLKMLTICAPHYQAADQFQITIDDLLKLMLDIEDEITAGLDKRLEKYKWLDYSDSQPANRLQFLCIL</sequence>
<keyword evidence="2" id="KW-1185">Reference proteome</keyword>
<protein>
    <submittedName>
        <fullName evidence="1">Uncharacterized protein</fullName>
    </submittedName>
</protein>
<accession>A0ABZ2NE88</accession>
<reference evidence="1 2" key="1">
    <citation type="submission" date="2024-02" db="EMBL/GenBank/DDBJ databases">
        <title>Seven novel Bacillus-like species.</title>
        <authorList>
            <person name="Liu G."/>
        </authorList>
    </citation>
    <scope>NUCLEOTIDE SEQUENCE [LARGE SCALE GENOMIC DNA]</scope>
    <source>
        <strain evidence="1 2">FJAT-52054</strain>
    </source>
</reference>
<evidence type="ECO:0000313" key="1">
    <source>
        <dbReference type="EMBL" id="WXB96072.1"/>
    </source>
</evidence>
<organism evidence="1 2">
    <name type="scientific">Metabacillus sediminis</name>
    <dbReference type="NCBI Taxonomy" id="3117746"/>
    <lineage>
        <taxon>Bacteria</taxon>
        <taxon>Bacillati</taxon>
        <taxon>Bacillota</taxon>
        <taxon>Bacilli</taxon>
        <taxon>Bacillales</taxon>
        <taxon>Bacillaceae</taxon>
        <taxon>Metabacillus</taxon>
    </lineage>
</organism>
<proteinExistence type="predicted"/>
<dbReference type="RefSeq" id="WP_338777859.1">
    <property type="nucleotide sequence ID" value="NZ_CP147407.1"/>
</dbReference>